<evidence type="ECO:0000259" key="13">
    <source>
        <dbReference type="Pfam" id="PF00694"/>
    </source>
</evidence>
<dbReference type="GO" id="GO:0009098">
    <property type="term" value="P:L-leucine biosynthetic process"/>
    <property type="evidence" value="ECO:0007669"/>
    <property type="project" value="UniProtKB-UniPathway"/>
</dbReference>
<dbReference type="CDD" id="cd01577">
    <property type="entry name" value="IPMI_Swivel"/>
    <property type="match status" value="1"/>
</dbReference>
<comment type="catalytic activity">
    <reaction evidence="1">
        <text>(2R,3S)-3-isopropylmalate = (2S)-2-isopropylmalate</text>
        <dbReference type="Rhea" id="RHEA:32287"/>
        <dbReference type="ChEBI" id="CHEBI:1178"/>
        <dbReference type="ChEBI" id="CHEBI:35121"/>
        <dbReference type="EC" id="4.2.1.33"/>
    </reaction>
</comment>
<dbReference type="HAMAP" id="MF_01031">
    <property type="entry name" value="LeuD_type1"/>
    <property type="match status" value="1"/>
</dbReference>
<name>A0A2R6AP97_9ARCH</name>
<dbReference type="InterPro" id="IPR000573">
    <property type="entry name" value="AconitaseA/IPMdHydase_ssu_swvl"/>
</dbReference>
<evidence type="ECO:0000256" key="12">
    <source>
        <dbReference type="ARBA" id="ARBA00033368"/>
    </source>
</evidence>
<evidence type="ECO:0000256" key="11">
    <source>
        <dbReference type="ARBA" id="ARBA00031631"/>
    </source>
</evidence>
<dbReference type="GO" id="GO:0003861">
    <property type="term" value="F:3-isopropylmalate dehydratase activity"/>
    <property type="evidence" value="ECO:0007669"/>
    <property type="project" value="UniProtKB-EC"/>
</dbReference>
<comment type="function">
    <text evidence="2">Catalyzes the isomerization between 2-isopropylmalate and 3-isopropylmalate, via the formation of 2-isopropylmaleate.</text>
</comment>
<evidence type="ECO:0000313" key="15">
    <source>
        <dbReference type="Proteomes" id="UP000240322"/>
    </source>
</evidence>
<evidence type="ECO:0000256" key="3">
    <source>
        <dbReference type="ARBA" id="ARBA00004729"/>
    </source>
</evidence>
<evidence type="ECO:0000256" key="1">
    <source>
        <dbReference type="ARBA" id="ARBA00000491"/>
    </source>
</evidence>
<dbReference type="AlphaFoldDB" id="A0A2R6AP97"/>
<keyword evidence="7" id="KW-0432">Leucine biosynthesis</keyword>
<keyword evidence="10" id="KW-0100">Branched-chain amino acid biosynthesis</keyword>
<dbReference type="Gene3D" id="3.20.19.10">
    <property type="entry name" value="Aconitase, domain 4"/>
    <property type="match status" value="1"/>
</dbReference>
<evidence type="ECO:0000256" key="8">
    <source>
        <dbReference type="ARBA" id="ARBA00022605"/>
    </source>
</evidence>
<evidence type="ECO:0000256" key="6">
    <source>
        <dbReference type="ARBA" id="ARBA00011998"/>
    </source>
</evidence>
<comment type="subunit">
    <text evidence="5">Heterodimer of LeuC and LeuD.</text>
</comment>
<evidence type="ECO:0000256" key="9">
    <source>
        <dbReference type="ARBA" id="ARBA00023239"/>
    </source>
</evidence>
<dbReference type="UniPathway" id="UPA00048">
    <property type="reaction ID" value="UER00071"/>
</dbReference>
<dbReference type="NCBIfam" id="NF002458">
    <property type="entry name" value="PRK01641.1"/>
    <property type="match status" value="1"/>
</dbReference>
<evidence type="ECO:0000313" key="14">
    <source>
        <dbReference type="EMBL" id="PSN88153.1"/>
    </source>
</evidence>
<comment type="pathway">
    <text evidence="3">Amino-acid biosynthesis; L-leucine biosynthesis; L-leucine from 3-methyl-2-oxobutanoate: step 2/4.</text>
</comment>
<comment type="similarity">
    <text evidence="4">Belongs to the LeuD family. LeuD type 1 subfamily.</text>
</comment>
<dbReference type="FunFam" id="3.20.19.10:FF:000003">
    <property type="entry name" value="3-isopropylmalate dehydratase small subunit"/>
    <property type="match status" value="1"/>
</dbReference>
<dbReference type="PANTHER" id="PTHR43345">
    <property type="entry name" value="3-ISOPROPYLMALATE DEHYDRATASE SMALL SUBUNIT 2-RELATED-RELATED"/>
    <property type="match status" value="1"/>
</dbReference>
<dbReference type="InterPro" id="IPR004431">
    <property type="entry name" value="3-IsopropMal_deHydase_ssu"/>
</dbReference>
<proteinExistence type="inferred from homology"/>
<evidence type="ECO:0000256" key="2">
    <source>
        <dbReference type="ARBA" id="ARBA00002695"/>
    </source>
</evidence>
<dbReference type="PANTHER" id="PTHR43345:SF5">
    <property type="entry name" value="3-ISOPROPYLMALATE DEHYDRATASE SMALL SUBUNIT"/>
    <property type="match status" value="1"/>
</dbReference>
<evidence type="ECO:0000256" key="10">
    <source>
        <dbReference type="ARBA" id="ARBA00023304"/>
    </source>
</evidence>
<dbReference type="EC" id="4.2.1.33" evidence="6"/>
<gene>
    <name evidence="14" type="ORF">B9Q03_09575</name>
</gene>
<protein>
    <recommendedName>
        <fullName evidence="6">3-isopropylmalate dehydratase</fullName>
        <ecNumber evidence="6">4.2.1.33</ecNumber>
    </recommendedName>
    <alternativeName>
        <fullName evidence="11">Alpha-IPM isomerase</fullName>
    </alternativeName>
    <alternativeName>
        <fullName evidence="12">Isopropylmalate isomerase</fullName>
    </alternativeName>
</protein>
<dbReference type="Proteomes" id="UP000240322">
    <property type="component" value="Unassembled WGS sequence"/>
</dbReference>
<evidence type="ECO:0000256" key="4">
    <source>
        <dbReference type="ARBA" id="ARBA00009845"/>
    </source>
</evidence>
<evidence type="ECO:0000256" key="7">
    <source>
        <dbReference type="ARBA" id="ARBA00022430"/>
    </source>
</evidence>
<dbReference type="InterPro" id="IPR050075">
    <property type="entry name" value="LeuD"/>
</dbReference>
<sequence>MDKITKVTGVALPFAYDNVDTDQIIPAEYLKITRREGLGRHLFNNWRYLENGEPNPNFILNDQRYRNACILVAGRNFGIGSSREHAVWALADYGFKAIIAASFGDIFYENAAKNGLVCVILDDKELDTVRRAALNQPLELEVDVERLLIRYSGRELRFKMDQATQNRLLTGLDDIEYTLKFYSHKIHEYEAKKPAFLGPRKVDLEGLEKAFE</sequence>
<feature type="domain" description="Aconitase A/isopropylmalate dehydratase small subunit swivel" evidence="13">
    <location>
        <begin position="1"/>
        <end position="121"/>
    </location>
</feature>
<keyword evidence="9" id="KW-0456">Lyase</keyword>
<reference evidence="14 15" key="1">
    <citation type="submission" date="2017-04" db="EMBL/GenBank/DDBJ databases">
        <title>Novel microbial lineages endemic to geothermal iron-oxide mats fill important gaps in the evolutionary history of Archaea.</title>
        <authorList>
            <person name="Jay Z.J."/>
            <person name="Beam J.P."/>
            <person name="Dlakic M."/>
            <person name="Rusch D.B."/>
            <person name="Kozubal M.A."/>
            <person name="Inskeep W.P."/>
        </authorList>
    </citation>
    <scope>NUCLEOTIDE SEQUENCE [LARGE SCALE GENOMIC DNA]</scope>
    <source>
        <strain evidence="14">OSP_D</strain>
    </source>
</reference>
<evidence type="ECO:0000256" key="5">
    <source>
        <dbReference type="ARBA" id="ARBA00011271"/>
    </source>
</evidence>
<dbReference type="EMBL" id="NEXE01000130">
    <property type="protein sequence ID" value="PSN88153.1"/>
    <property type="molecule type" value="Genomic_DNA"/>
</dbReference>
<organism evidence="14 15">
    <name type="scientific">Candidatus Marsarchaeota G2 archaeon OSP_D</name>
    <dbReference type="NCBI Taxonomy" id="1978157"/>
    <lineage>
        <taxon>Archaea</taxon>
        <taxon>Candidatus Marsarchaeota</taxon>
        <taxon>Candidatus Marsarchaeota group 2</taxon>
    </lineage>
</organism>
<dbReference type="InterPro" id="IPR015928">
    <property type="entry name" value="Aconitase/3IPM_dehydase_swvl"/>
</dbReference>
<dbReference type="Pfam" id="PF00694">
    <property type="entry name" value="Aconitase_C"/>
    <property type="match status" value="1"/>
</dbReference>
<accession>A0A2R6AP97</accession>
<dbReference type="GO" id="GO:0009316">
    <property type="term" value="C:3-isopropylmalate dehydratase complex"/>
    <property type="evidence" value="ECO:0007669"/>
    <property type="project" value="InterPro"/>
</dbReference>
<keyword evidence="8" id="KW-0028">Amino-acid biosynthesis</keyword>
<dbReference type="SUPFAM" id="SSF52016">
    <property type="entry name" value="LeuD/IlvD-like"/>
    <property type="match status" value="1"/>
</dbReference>
<dbReference type="NCBIfam" id="TIGR00171">
    <property type="entry name" value="leuD"/>
    <property type="match status" value="1"/>
</dbReference>
<comment type="caution">
    <text evidence="14">The sequence shown here is derived from an EMBL/GenBank/DDBJ whole genome shotgun (WGS) entry which is preliminary data.</text>
</comment>
<dbReference type="InterPro" id="IPR033940">
    <property type="entry name" value="IPMI_Swivel"/>
</dbReference>